<evidence type="ECO:0000313" key="1">
    <source>
        <dbReference type="EMBL" id="KAI3742543.1"/>
    </source>
</evidence>
<keyword evidence="2" id="KW-1185">Reference proteome</keyword>
<organism evidence="1 2">
    <name type="scientific">Smallanthus sonchifolius</name>
    <dbReference type="NCBI Taxonomy" id="185202"/>
    <lineage>
        <taxon>Eukaryota</taxon>
        <taxon>Viridiplantae</taxon>
        <taxon>Streptophyta</taxon>
        <taxon>Embryophyta</taxon>
        <taxon>Tracheophyta</taxon>
        <taxon>Spermatophyta</taxon>
        <taxon>Magnoliopsida</taxon>
        <taxon>eudicotyledons</taxon>
        <taxon>Gunneridae</taxon>
        <taxon>Pentapetalae</taxon>
        <taxon>asterids</taxon>
        <taxon>campanulids</taxon>
        <taxon>Asterales</taxon>
        <taxon>Asteraceae</taxon>
        <taxon>Asteroideae</taxon>
        <taxon>Heliantheae alliance</taxon>
        <taxon>Millerieae</taxon>
        <taxon>Smallanthus</taxon>
    </lineage>
</organism>
<dbReference type="EMBL" id="CM042037">
    <property type="protein sequence ID" value="KAI3742543.1"/>
    <property type="molecule type" value="Genomic_DNA"/>
</dbReference>
<comment type="caution">
    <text evidence="1">The sequence shown here is derived from an EMBL/GenBank/DDBJ whole genome shotgun (WGS) entry which is preliminary data.</text>
</comment>
<reference evidence="1 2" key="2">
    <citation type="journal article" date="2022" name="Mol. Ecol. Resour.">
        <title>The genomes of chicory, endive, great burdock and yacon provide insights into Asteraceae paleo-polyploidization history and plant inulin production.</title>
        <authorList>
            <person name="Fan W."/>
            <person name="Wang S."/>
            <person name="Wang H."/>
            <person name="Wang A."/>
            <person name="Jiang F."/>
            <person name="Liu H."/>
            <person name="Zhao H."/>
            <person name="Xu D."/>
            <person name="Zhang Y."/>
        </authorList>
    </citation>
    <scope>NUCLEOTIDE SEQUENCE [LARGE SCALE GENOMIC DNA]</scope>
    <source>
        <strain evidence="2">cv. Yunnan</strain>
        <tissue evidence="1">Leaves</tissue>
    </source>
</reference>
<evidence type="ECO:0000313" key="2">
    <source>
        <dbReference type="Proteomes" id="UP001056120"/>
    </source>
</evidence>
<name>A0ACB9D7W9_9ASTR</name>
<sequence>MRERGTTGDIFTLTGMVVNNGGCWSFEVEVRWKQVVVSSPVVGGDCASFMMNVVVVVVINRMRFTALLTRDKVQAHGRSGGCGRSHGRDVVAVYVSRQKWDGHTCLTMETRWRRRWWLVLARGSRDGGVCKV</sequence>
<reference evidence="2" key="1">
    <citation type="journal article" date="2022" name="Mol. Ecol. Resour.">
        <title>The genomes of chicory, endive, great burdock and yacon provide insights into Asteraceae palaeo-polyploidization history and plant inulin production.</title>
        <authorList>
            <person name="Fan W."/>
            <person name="Wang S."/>
            <person name="Wang H."/>
            <person name="Wang A."/>
            <person name="Jiang F."/>
            <person name="Liu H."/>
            <person name="Zhao H."/>
            <person name="Xu D."/>
            <person name="Zhang Y."/>
        </authorList>
    </citation>
    <scope>NUCLEOTIDE SEQUENCE [LARGE SCALE GENOMIC DNA]</scope>
    <source>
        <strain evidence="2">cv. Yunnan</strain>
    </source>
</reference>
<gene>
    <name evidence="1" type="ORF">L1987_60228</name>
</gene>
<accession>A0ACB9D7W9</accession>
<proteinExistence type="predicted"/>
<dbReference type="Proteomes" id="UP001056120">
    <property type="component" value="Linkage Group LG20"/>
</dbReference>
<protein>
    <submittedName>
        <fullName evidence="1">Uncharacterized protein</fullName>
    </submittedName>
</protein>